<proteinExistence type="predicted"/>
<dbReference type="PROSITE" id="PS51819">
    <property type="entry name" value="VOC"/>
    <property type="match status" value="2"/>
</dbReference>
<organism evidence="2 3">
    <name type="scientific">Embleya scabrispora</name>
    <dbReference type="NCBI Taxonomy" id="159449"/>
    <lineage>
        <taxon>Bacteria</taxon>
        <taxon>Bacillati</taxon>
        <taxon>Actinomycetota</taxon>
        <taxon>Actinomycetes</taxon>
        <taxon>Kitasatosporales</taxon>
        <taxon>Streptomycetaceae</taxon>
        <taxon>Embleya</taxon>
    </lineage>
</organism>
<reference evidence="2 3" key="1">
    <citation type="submission" date="2017-03" db="EMBL/GenBank/DDBJ databases">
        <title>Draft genome sequence of Streptomyces scabrisporus NF3, endophyte isolated from Amphipterygium adstringens.</title>
        <authorList>
            <person name="Vazquez M."/>
            <person name="Ceapa C.D."/>
            <person name="Rodriguez Luna D."/>
            <person name="Sanchez Esquivel S."/>
        </authorList>
    </citation>
    <scope>NUCLEOTIDE SEQUENCE [LARGE SCALE GENOMIC DNA]</scope>
    <source>
        <strain evidence="2 3">NF3</strain>
    </source>
</reference>
<keyword evidence="3" id="KW-1185">Reference proteome</keyword>
<dbReference type="RefSeq" id="WP_078974958.1">
    <property type="nucleotide sequence ID" value="NZ_MWQN01000001.1"/>
</dbReference>
<dbReference type="InterPro" id="IPR052164">
    <property type="entry name" value="Anthracycline_SecMetBiosynth"/>
</dbReference>
<dbReference type="EMBL" id="MWQN01000001">
    <property type="protein sequence ID" value="OPC80705.1"/>
    <property type="molecule type" value="Genomic_DNA"/>
</dbReference>
<dbReference type="Proteomes" id="UP000190037">
    <property type="component" value="Unassembled WGS sequence"/>
</dbReference>
<evidence type="ECO:0000313" key="2">
    <source>
        <dbReference type="EMBL" id="OPC80705.1"/>
    </source>
</evidence>
<dbReference type="InterPro" id="IPR029068">
    <property type="entry name" value="Glyas_Bleomycin-R_OHBP_Dase"/>
</dbReference>
<dbReference type="SUPFAM" id="SSF54593">
    <property type="entry name" value="Glyoxalase/Bleomycin resistance protein/Dihydroxybiphenyl dioxygenase"/>
    <property type="match status" value="2"/>
</dbReference>
<sequence>MSVWTSRYPTGVPCWVDLAVPDVAAGLAFYRGLFGWDDEIEPAPPGGYTTCTLGGRPVAGLLDRLPERSGPIAWTTHLAADDIDAVARGIVAAGGEVSVPPTDVRTLGRTAVATDPTGAVFAVWQAREHIGAGVVDEPGAVVWNELYTPDSGRAKRFYTDVFGITFQDMSDADFDYATFHVDGVPRGGLAGVRNGPPPRWAVYFAVRDADESVARVDDLGGTVLRGPEESPYGRVAAIRDPQGALFNVIAVASNPNGPE</sequence>
<dbReference type="OrthoDB" id="9793039at2"/>
<accession>A0A1T3NVB6</accession>
<feature type="domain" description="VOC" evidence="1">
    <location>
        <begin position="12"/>
        <end position="126"/>
    </location>
</feature>
<feature type="domain" description="VOC" evidence="1">
    <location>
        <begin position="140"/>
        <end position="251"/>
    </location>
</feature>
<evidence type="ECO:0000313" key="3">
    <source>
        <dbReference type="Proteomes" id="UP000190037"/>
    </source>
</evidence>
<dbReference type="InterPro" id="IPR037523">
    <property type="entry name" value="VOC_core"/>
</dbReference>
<name>A0A1T3NVB6_9ACTN</name>
<dbReference type="Pfam" id="PF00903">
    <property type="entry name" value="Glyoxalase"/>
    <property type="match status" value="2"/>
</dbReference>
<protein>
    <submittedName>
        <fullName evidence="2">Glyoxalase</fullName>
    </submittedName>
</protein>
<dbReference type="CDD" id="cd07247">
    <property type="entry name" value="SgaA_N_like"/>
    <property type="match status" value="2"/>
</dbReference>
<evidence type="ECO:0000259" key="1">
    <source>
        <dbReference type="PROSITE" id="PS51819"/>
    </source>
</evidence>
<gene>
    <name evidence="2" type="ORF">B4N89_06805</name>
</gene>
<dbReference type="AlphaFoldDB" id="A0A1T3NVB6"/>
<dbReference type="PANTHER" id="PTHR33993">
    <property type="entry name" value="GLYOXALASE-RELATED"/>
    <property type="match status" value="1"/>
</dbReference>
<dbReference type="PANTHER" id="PTHR33993:SF14">
    <property type="entry name" value="GB|AAF24581.1"/>
    <property type="match status" value="1"/>
</dbReference>
<dbReference type="Gene3D" id="3.10.180.10">
    <property type="entry name" value="2,3-Dihydroxybiphenyl 1,2-Dioxygenase, domain 1"/>
    <property type="match status" value="2"/>
</dbReference>
<dbReference type="InterPro" id="IPR004360">
    <property type="entry name" value="Glyas_Fos-R_dOase_dom"/>
</dbReference>
<comment type="caution">
    <text evidence="2">The sequence shown here is derived from an EMBL/GenBank/DDBJ whole genome shotgun (WGS) entry which is preliminary data.</text>
</comment>